<dbReference type="Proteomes" id="UP001152799">
    <property type="component" value="Chromosome 13"/>
</dbReference>
<proteinExistence type="predicted"/>
<dbReference type="EMBL" id="OU892289">
    <property type="protein sequence ID" value="CAG9763302.1"/>
    <property type="molecule type" value="Genomic_DNA"/>
</dbReference>
<accession>A0A9N9MJ31</accession>
<dbReference type="OrthoDB" id="5855924at2759"/>
<evidence type="ECO:0000259" key="1">
    <source>
        <dbReference type="SMART" id="SM00848"/>
    </source>
</evidence>
<dbReference type="Pfam" id="PF08246">
    <property type="entry name" value="Inhibitor_I29"/>
    <property type="match status" value="1"/>
</dbReference>
<dbReference type="Gene3D" id="1.10.287.2250">
    <property type="match status" value="1"/>
</dbReference>
<feature type="domain" description="Cathepsin propeptide inhibitor" evidence="1">
    <location>
        <begin position="19"/>
        <end position="79"/>
    </location>
</feature>
<dbReference type="SUPFAM" id="SSF54001">
    <property type="entry name" value="Cysteine proteinases"/>
    <property type="match status" value="1"/>
</dbReference>
<protein>
    <recommendedName>
        <fullName evidence="1">Cathepsin propeptide inhibitor domain-containing protein</fullName>
    </recommendedName>
</protein>
<keyword evidence="3" id="KW-1185">Reference proteome</keyword>
<dbReference type="InterPro" id="IPR013201">
    <property type="entry name" value="Prot_inhib_I29"/>
</dbReference>
<evidence type="ECO:0000313" key="3">
    <source>
        <dbReference type="Proteomes" id="UP001152799"/>
    </source>
</evidence>
<name>A0A9N9MJ31_9CUCU</name>
<evidence type="ECO:0000313" key="2">
    <source>
        <dbReference type="EMBL" id="CAG9763302.1"/>
    </source>
</evidence>
<dbReference type="InterPro" id="IPR038765">
    <property type="entry name" value="Papain-like_cys_pep_sf"/>
</dbReference>
<dbReference type="AlphaFoldDB" id="A0A9N9MJ31"/>
<dbReference type="SMART" id="SM00848">
    <property type="entry name" value="Inhibitor_I29"/>
    <property type="match status" value="1"/>
</dbReference>
<sequence>MSLTDAELALDSVDINERWNNFKEKHSRNFETPEEEAKRFQIFQDTLKEVQEHNAKFKAGQESYSKALNSFADRTPDELPKRGLMCKR</sequence>
<reference evidence="2" key="1">
    <citation type="submission" date="2022-01" db="EMBL/GenBank/DDBJ databases">
        <authorList>
            <person name="King R."/>
        </authorList>
    </citation>
    <scope>NUCLEOTIDE SEQUENCE</scope>
</reference>
<organism evidence="2 3">
    <name type="scientific">Ceutorhynchus assimilis</name>
    <name type="common">cabbage seed weevil</name>
    <dbReference type="NCBI Taxonomy" id="467358"/>
    <lineage>
        <taxon>Eukaryota</taxon>
        <taxon>Metazoa</taxon>
        <taxon>Ecdysozoa</taxon>
        <taxon>Arthropoda</taxon>
        <taxon>Hexapoda</taxon>
        <taxon>Insecta</taxon>
        <taxon>Pterygota</taxon>
        <taxon>Neoptera</taxon>
        <taxon>Endopterygota</taxon>
        <taxon>Coleoptera</taxon>
        <taxon>Polyphaga</taxon>
        <taxon>Cucujiformia</taxon>
        <taxon>Curculionidae</taxon>
        <taxon>Ceutorhynchinae</taxon>
        <taxon>Ceutorhynchus</taxon>
    </lineage>
</organism>
<gene>
    <name evidence="2" type="ORF">CEUTPL_LOCUS3967</name>
</gene>